<organism evidence="3 4">
    <name type="scientific">Pelagerythrobacter rhizovicinus</name>
    <dbReference type="NCBI Taxonomy" id="2268576"/>
    <lineage>
        <taxon>Bacteria</taxon>
        <taxon>Pseudomonadati</taxon>
        <taxon>Pseudomonadota</taxon>
        <taxon>Alphaproteobacteria</taxon>
        <taxon>Sphingomonadales</taxon>
        <taxon>Erythrobacteraceae</taxon>
        <taxon>Pelagerythrobacter</taxon>
    </lineage>
</organism>
<dbReference type="Proteomes" id="UP000293623">
    <property type="component" value="Unassembled WGS sequence"/>
</dbReference>
<keyword evidence="2" id="KW-0812">Transmembrane</keyword>
<feature type="transmembrane region" description="Helical" evidence="2">
    <location>
        <begin position="121"/>
        <end position="146"/>
    </location>
</feature>
<feature type="region of interest" description="Disordered" evidence="1">
    <location>
        <begin position="305"/>
        <end position="335"/>
    </location>
</feature>
<keyword evidence="2" id="KW-0472">Membrane</keyword>
<reference evidence="3 4" key="1">
    <citation type="submission" date="2019-01" db="EMBL/GenBank/DDBJ databases">
        <title>Altererythrobacter rhizovicinus sp. nov., isolated from the rhizosphere soil of Haloxylon ammodendron.</title>
        <authorList>
            <person name="Li H.-P."/>
            <person name="Gou J.-Y."/>
            <person name="Yao D."/>
            <person name="Han Q.-Q."/>
            <person name="Shao K.-Z."/>
            <person name="Zhao Q."/>
            <person name="Zhang J.-L."/>
        </authorList>
    </citation>
    <scope>NUCLEOTIDE SEQUENCE [LARGE SCALE GENOMIC DNA]</scope>
    <source>
        <strain evidence="3 4">AY-3R</strain>
    </source>
</reference>
<dbReference type="PANTHER" id="PTHR18640:SF5">
    <property type="entry name" value="SODIUM_BILE ACID COTRANSPORTER 7"/>
    <property type="match status" value="1"/>
</dbReference>
<feature type="transmembrane region" description="Helical" evidence="2">
    <location>
        <begin position="89"/>
        <end position="109"/>
    </location>
</feature>
<accession>A0A4Q2KQ01</accession>
<evidence type="ECO:0000313" key="4">
    <source>
        <dbReference type="Proteomes" id="UP000293623"/>
    </source>
</evidence>
<proteinExistence type="predicted"/>
<dbReference type="Pfam" id="PF13593">
    <property type="entry name" value="SBF_like"/>
    <property type="match status" value="1"/>
</dbReference>
<dbReference type="InterPro" id="IPR016833">
    <property type="entry name" value="Put_Na-Bile_cotransptr"/>
</dbReference>
<sequence>MVRLLVLTIALATIFPAIGAGRTVAQAISNVAIFALFMLNGLRLPRDEVLRGLRDARFLLPLLVWCFGAMALTGLGLSRLAFGHLPQELAIGLLFLGTLASTVQSATAYSSIAGGDVAGSVVAAAMLNIVGVFLTAPLFAVMGGFATADLGFGGLAKIFALLVLPFVLGQALQGVGGPWVRSHPALVSTMDRLAIAIAVYVAFSGAVERGIWSTLGMAQWSLLLGLLVAFLTVGFGGSWLFAGLFRLDRPTRISFMFAGAHKSVVSGAPIALILFPPASAGLVMAPLLVYHLLQLVVSAPLASRLSRSPRRGSPGDCDGSTTIATDRSGQRRSGR</sequence>
<feature type="transmembrane region" description="Helical" evidence="2">
    <location>
        <begin position="58"/>
        <end position="77"/>
    </location>
</feature>
<feature type="transmembrane region" description="Helical" evidence="2">
    <location>
        <begin position="152"/>
        <end position="172"/>
    </location>
</feature>
<feature type="transmembrane region" description="Helical" evidence="2">
    <location>
        <begin position="193"/>
        <end position="212"/>
    </location>
</feature>
<dbReference type="InterPro" id="IPR038770">
    <property type="entry name" value="Na+/solute_symporter_sf"/>
</dbReference>
<feature type="transmembrane region" description="Helical" evidence="2">
    <location>
        <begin position="253"/>
        <end position="275"/>
    </location>
</feature>
<name>A0A4Q2KQ01_9SPHN</name>
<evidence type="ECO:0000256" key="1">
    <source>
        <dbReference type="SAM" id="MobiDB-lite"/>
    </source>
</evidence>
<feature type="transmembrane region" description="Helical" evidence="2">
    <location>
        <begin position="281"/>
        <end position="302"/>
    </location>
</feature>
<dbReference type="EMBL" id="SDPV01000001">
    <property type="protein sequence ID" value="RXZ66709.1"/>
    <property type="molecule type" value="Genomic_DNA"/>
</dbReference>
<protein>
    <submittedName>
        <fullName evidence="3">Bile acid:sodium symporter</fullName>
    </submittedName>
</protein>
<feature type="transmembrane region" description="Helical" evidence="2">
    <location>
        <begin position="218"/>
        <end position="241"/>
    </location>
</feature>
<evidence type="ECO:0000313" key="3">
    <source>
        <dbReference type="EMBL" id="RXZ66709.1"/>
    </source>
</evidence>
<comment type="caution">
    <text evidence="3">The sequence shown here is derived from an EMBL/GenBank/DDBJ whole genome shotgun (WGS) entry which is preliminary data.</text>
</comment>
<keyword evidence="2" id="KW-1133">Transmembrane helix</keyword>
<dbReference type="Gene3D" id="1.20.1530.20">
    <property type="match status" value="1"/>
</dbReference>
<feature type="compositionally biased region" description="Low complexity" evidence="1">
    <location>
        <begin position="305"/>
        <end position="315"/>
    </location>
</feature>
<evidence type="ECO:0000256" key="2">
    <source>
        <dbReference type="SAM" id="Phobius"/>
    </source>
</evidence>
<dbReference type="GO" id="GO:0005886">
    <property type="term" value="C:plasma membrane"/>
    <property type="evidence" value="ECO:0007669"/>
    <property type="project" value="TreeGrafter"/>
</dbReference>
<dbReference type="AlphaFoldDB" id="A0A4Q2KQ01"/>
<keyword evidence="4" id="KW-1185">Reference proteome</keyword>
<gene>
    <name evidence="3" type="ORF">ETX26_06025</name>
</gene>
<feature type="transmembrane region" description="Helical" evidence="2">
    <location>
        <begin position="29"/>
        <end position="46"/>
    </location>
</feature>
<dbReference type="OrthoDB" id="9792271at2"/>
<dbReference type="PANTHER" id="PTHR18640">
    <property type="entry name" value="SOLUTE CARRIER FAMILY 10 MEMBER 7"/>
    <property type="match status" value="1"/>
</dbReference>